<dbReference type="Gene3D" id="1.10.10.60">
    <property type="entry name" value="Homeodomain-like"/>
    <property type="match status" value="2"/>
</dbReference>
<dbReference type="PROSITE" id="PS01124">
    <property type="entry name" value="HTH_ARAC_FAMILY_2"/>
    <property type="match status" value="1"/>
</dbReference>
<dbReference type="InterPro" id="IPR014710">
    <property type="entry name" value="RmlC-like_jellyroll"/>
</dbReference>
<dbReference type="PANTHER" id="PTHR43280">
    <property type="entry name" value="ARAC-FAMILY TRANSCRIPTIONAL REGULATOR"/>
    <property type="match status" value="1"/>
</dbReference>
<dbReference type="SMART" id="SM00342">
    <property type="entry name" value="HTH_ARAC"/>
    <property type="match status" value="1"/>
</dbReference>
<dbReference type="PRINTS" id="PR00032">
    <property type="entry name" value="HTHARAC"/>
</dbReference>
<evidence type="ECO:0000256" key="2">
    <source>
        <dbReference type="ARBA" id="ARBA00023125"/>
    </source>
</evidence>
<evidence type="ECO:0000313" key="5">
    <source>
        <dbReference type="EMBL" id="MBC5689065.1"/>
    </source>
</evidence>
<keyword evidence="1" id="KW-0805">Transcription regulation</keyword>
<name>A0A923LHX1_9FIRM</name>
<evidence type="ECO:0000313" key="6">
    <source>
        <dbReference type="Proteomes" id="UP000652477"/>
    </source>
</evidence>
<dbReference type="SUPFAM" id="SSF46689">
    <property type="entry name" value="Homeodomain-like"/>
    <property type="match status" value="2"/>
</dbReference>
<dbReference type="InterPro" id="IPR020449">
    <property type="entry name" value="Tscrpt_reg_AraC-type_HTH"/>
</dbReference>
<sequence length="293" mass="34689">MKKKFQTTFSTRQYMLAKDFEIYYYSTRHLSKIENHTHSYYEFYFFLDGDVTMIIEDSSFLLKRGDVVLIPPGIHHYAVINSHEQPYRRFVLWISVDFCNRLLALSSDYVYLMQRAMVMKKYIFHNDVIAFNAIQSKVFRLIEEIHSDRFGHASQVSVCVNDLLLHLNRQAHERENPKDARSGQNLYQNLLYYIEDHLEEDLSLEKLSSVFYVSKYHIAHVFKENTGLSVHQYILKKRLSACYHAIQSGEGISGICLQFGFKEYSSFYRAFKKEFGISPRECRHINTHKPTQK</sequence>
<keyword evidence="2" id="KW-0238">DNA-binding</keyword>
<comment type="caution">
    <text evidence="5">The sequence shown here is derived from an EMBL/GenBank/DDBJ whole genome shotgun (WGS) entry which is preliminary data.</text>
</comment>
<keyword evidence="3" id="KW-0804">Transcription</keyword>
<dbReference type="InterPro" id="IPR013096">
    <property type="entry name" value="Cupin_2"/>
</dbReference>
<evidence type="ECO:0000256" key="1">
    <source>
        <dbReference type="ARBA" id="ARBA00023015"/>
    </source>
</evidence>
<dbReference type="SUPFAM" id="SSF51215">
    <property type="entry name" value="Regulatory protein AraC"/>
    <property type="match status" value="1"/>
</dbReference>
<dbReference type="InterPro" id="IPR037923">
    <property type="entry name" value="HTH-like"/>
</dbReference>
<organism evidence="5 6">
    <name type="scientific">Mediterraneibacter hominis</name>
    <dbReference type="NCBI Taxonomy" id="2763054"/>
    <lineage>
        <taxon>Bacteria</taxon>
        <taxon>Bacillati</taxon>
        <taxon>Bacillota</taxon>
        <taxon>Clostridia</taxon>
        <taxon>Lachnospirales</taxon>
        <taxon>Lachnospiraceae</taxon>
        <taxon>Mediterraneibacter</taxon>
    </lineage>
</organism>
<dbReference type="GO" id="GO:0003700">
    <property type="term" value="F:DNA-binding transcription factor activity"/>
    <property type="evidence" value="ECO:0007669"/>
    <property type="project" value="InterPro"/>
</dbReference>
<gene>
    <name evidence="5" type="ORF">H8S37_09015</name>
</gene>
<feature type="domain" description="HTH araC/xylS-type" evidence="4">
    <location>
        <begin position="188"/>
        <end position="285"/>
    </location>
</feature>
<accession>A0A923LHX1</accession>
<dbReference type="EMBL" id="JACOPF010000001">
    <property type="protein sequence ID" value="MBC5689065.1"/>
    <property type="molecule type" value="Genomic_DNA"/>
</dbReference>
<dbReference type="Proteomes" id="UP000652477">
    <property type="component" value="Unassembled WGS sequence"/>
</dbReference>
<dbReference type="GO" id="GO:0043565">
    <property type="term" value="F:sequence-specific DNA binding"/>
    <property type="evidence" value="ECO:0007669"/>
    <property type="project" value="InterPro"/>
</dbReference>
<reference evidence="5" key="1">
    <citation type="submission" date="2020-08" db="EMBL/GenBank/DDBJ databases">
        <title>Genome public.</title>
        <authorList>
            <person name="Liu C."/>
            <person name="Sun Q."/>
        </authorList>
    </citation>
    <scope>NUCLEOTIDE SEQUENCE</scope>
    <source>
        <strain evidence="5">NSJ-55</strain>
    </source>
</reference>
<keyword evidence="6" id="KW-1185">Reference proteome</keyword>
<dbReference type="Gene3D" id="2.60.120.10">
    <property type="entry name" value="Jelly Rolls"/>
    <property type="match status" value="1"/>
</dbReference>
<dbReference type="RefSeq" id="WP_186875637.1">
    <property type="nucleotide sequence ID" value="NZ_JACOPF010000001.1"/>
</dbReference>
<proteinExistence type="predicted"/>
<dbReference type="Pfam" id="PF12833">
    <property type="entry name" value="HTH_18"/>
    <property type="match status" value="1"/>
</dbReference>
<dbReference type="InterPro" id="IPR009057">
    <property type="entry name" value="Homeodomain-like_sf"/>
</dbReference>
<dbReference type="AlphaFoldDB" id="A0A923LHX1"/>
<dbReference type="PANTHER" id="PTHR43280:SF34">
    <property type="entry name" value="ARAC-FAMILY TRANSCRIPTIONAL REGULATOR"/>
    <property type="match status" value="1"/>
</dbReference>
<evidence type="ECO:0000256" key="3">
    <source>
        <dbReference type="ARBA" id="ARBA00023163"/>
    </source>
</evidence>
<evidence type="ECO:0000259" key="4">
    <source>
        <dbReference type="PROSITE" id="PS01124"/>
    </source>
</evidence>
<dbReference type="Pfam" id="PF07883">
    <property type="entry name" value="Cupin_2"/>
    <property type="match status" value="1"/>
</dbReference>
<dbReference type="InterPro" id="IPR018060">
    <property type="entry name" value="HTH_AraC"/>
</dbReference>
<protein>
    <submittedName>
        <fullName evidence="5">Helix-turn-helix transcriptional regulator</fullName>
    </submittedName>
</protein>